<dbReference type="RefSeq" id="WP_139175844.1">
    <property type="nucleotide sequence ID" value="NZ_FMZM01000017.1"/>
</dbReference>
<feature type="compositionally biased region" description="Acidic residues" evidence="3">
    <location>
        <begin position="126"/>
        <end position="136"/>
    </location>
</feature>
<dbReference type="PANTHER" id="PTHR32347:SF23">
    <property type="entry name" value="BLL5650 PROTEIN"/>
    <property type="match status" value="1"/>
</dbReference>
<gene>
    <name evidence="5" type="ORF">SAMN05421872_11773</name>
</gene>
<evidence type="ECO:0000259" key="4">
    <source>
        <dbReference type="Pfam" id="PF01471"/>
    </source>
</evidence>
<feature type="region of interest" description="Disordered" evidence="3">
    <location>
        <begin position="116"/>
        <end position="152"/>
    </location>
</feature>
<reference evidence="6" key="1">
    <citation type="submission" date="2016-10" db="EMBL/GenBank/DDBJ databases">
        <authorList>
            <person name="Varghese N."/>
            <person name="Submissions S."/>
        </authorList>
    </citation>
    <scope>NUCLEOTIDE SEQUENCE [LARGE SCALE GENOMIC DNA]</scope>
    <source>
        <strain evidence="6">CGMCC 4.6858</strain>
    </source>
</reference>
<evidence type="ECO:0000256" key="2">
    <source>
        <dbReference type="ARBA" id="ARBA00023054"/>
    </source>
</evidence>
<dbReference type="InterPro" id="IPR036365">
    <property type="entry name" value="PGBD-like_sf"/>
</dbReference>
<evidence type="ECO:0000256" key="1">
    <source>
        <dbReference type="ARBA" id="ARBA00004196"/>
    </source>
</evidence>
<dbReference type="Proteomes" id="UP000199034">
    <property type="component" value="Unassembled WGS sequence"/>
</dbReference>
<dbReference type="EMBL" id="FMZM01000017">
    <property type="protein sequence ID" value="SDE23249.1"/>
    <property type="molecule type" value="Genomic_DNA"/>
</dbReference>
<dbReference type="STRING" id="1045774.SAMN05421872_11773"/>
<protein>
    <submittedName>
        <fullName evidence="5">Multidrug efflux pump subunit AcrA (Membrane-fusion protein)</fullName>
    </submittedName>
</protein>
<keyword evidence="6" id="KW-1185">Reference proteome</keyword>
<sequence length="376" mass="38047">MPPLRGRILVAAAVLLVVAGGTGAGLLLTGRDASPSGPAPAPDVATVSVVRGDLRQATQVTGELGYGAPVTVTGRGPGIVTWLPSAGLTVRRGEQLYRVDDSPVAVLYGDLPLYRTLTADPAPPERDEDEDEDEDEDRKGGDDPPPDVPLLTGNDVDLVATNLAALGLYGGTTEDATYGSLLAGAVADWQEARGLEGTGVLEPGEVVVVAGAVRVDAVTAQVGADAAADVLTVTSTRRSIVLQAPPDLARSLAPGRRVRVSLADGRRLRTRIVSIGGRATSDDESGGPPTVAVVVEAARAGQLADAVLGPVTASITTAARKDVLQVPVTALLTLAGGGHAVERSDGTLVPVTLGMVADGLVEVTGLEDGDTVVVAS</sequence>
<organism evidence="5 6">
    <name type="scientific">Nocardioides lianchengensis</name>
    <dbReference type="NCBI Taxonomy" id="1045774"/>
    <lineage>
        <taxon>Bacteria</taxon>
        <taxon>Bacillati</taxon>
        <taxon>Actinomycetota</taxon>
        <taxon>Actinomycetes</taxon>
        <taxon>Propionibacteriales</taxon>
        <taxon>Nocardioidaceae</taxon>
        <taxon>Nocardioides</taxon>
    </lineage>
</organism>
<dbReference type="PANTHER" id="PTHR32347">
    <property type="entry name" value="EFFLUX SYSTEM COMPONENT YKNX-RELATED"/>
    <property type="match status" value="1"/>
</dbReference>
<dbReference type="Gene3D" id="2.40.420.20">
    <property type="match status" value="1"/>
</dbReference>
<evidence type="ECO:0000313" key="5">
    <source>
        <dbReference type="EMBL" id="SDE23249.1"/>
    </source>
</evidence>
<dbReference type="SUPFAM" id="SSF47090">
    <property type="entry name" value="PGBD-like"/>
    <property type="match status" value="1"/>
</dbReference>
<dbReference type="InterPro" id="IPR002477">
    <property type="entry name" value="Peptidoglycan-bd-like"/>
</dbReference>
<evidence type="ECO:0000256" key="3">
    <source>
        <dbReference type="SAM" id="MobiDB-lite"/>
    </source>
</evidence>
<dbReference type="GO" id="GO:0030313">
    <property type="term" value="C:cell envelope"/>
    <property type="evidence" value="ECO:0007669"/>
    <property type="project" value="UniProtKB-SubCell"/>
</dbReference>
<dbReference type="Gene3D" id="1.10.101.10">
    <property type="entry name" value="PGBD-like superfamily/PGBD"/>
    <property type="match status" value="1"/>
</dbReference>
<name>A0A1G7B833_9ACTN</name>
<accession>A0A1G7B833</accession>
<dbReference type="Pfam" id="PF01471">
    <property type="entry name" value="PG_binding_1"/>
    <property type="match status" value="1"/>
</dbReference>
<dbReference type="OrthoDB" id="3719185at2"/>
<comment type="subcellular location">
    <subcellularLocation>
        <location evidence="1">Cell envelope</location>
    </subcellularLocation>
</comment>
<dbReference type="InterPro" id="IPR050465">
    <property type="entry name" value="UPF0194_transport"/>
</dbReference>
<evidence type="ECO:0000313" key="6">
    <source>
        <dbReference type="Proteomes" id="UP000199034"/>
    </source>
</evidence>
<feature type="domain" description="Peptidoglycan binding-like" evidence="4">
    <location>
        <begin position="152"/>
        <end position="202"/>
    </location>
</feature>
<keyword evidence="2" id="KW-0175">Coiled coil</keyword>
<proteinExistence type="predicted"/>
<dbReference type="InterPro" id="IPR036366">
    <property type="entry name" value="PGBDSf"/>
</dbReference>
<dbReference type="AlphaFoldDB" id="A0A1G7B833"/>